<evidence type="ECO:0000313" key="5">
    <source>
        <dbReference type="EMBL" id="MBI2877339.1"/>
    </source>
</evidence>
<evidence type="ECO:0000256" key="3">
    <source>
        <dbReference type="SAM" id="Phobius"/>
    </source>
</evidence>
<feature type="transmembrane region" description="Helical" evidence="3">
    <location>
        <begin position="33"/>
        <end position="54"/>
    </location>
</feature>
<dbReference type="AlphaFoldDB" id="A0A932CQB4"/>
<evidence type="ECO:0000256" key="1">
    <source>
        <dbReference type="ARBA" id="ARBA00000085"/>
    </source>
</evidence>
<feature type="transmembrane region" description="Helical" evidence="3">
    <location>
        <begin position="66"/>
        <end position="86"/>
    </location>
</feature>
<feature type="transmembrane region" description="Helical" evidence="3">
    <location>
        <begin position="178"/>
        <end position="200"/>
    </location>
</feature>
<dbReference type="PROSITE" id="PS50109">
    <property type="entry name" value="HIS_KIN"/>
    <property type="match status" value="1"/>
</dbReference>
<dbReference type="PRINTS" id="PR00344">
    <property type="entry name" value="BCTRLSENSOR"/>
</dbReference>
<feature type="transmembrane region" description="Helical" evidence="3">
    <location>
        <begin position="277"/>
        <end position="296"/>
    </location>
</feature>
<dbReference type="InterPro" id="IPR036890">
    <property type="entry name" value="HATPase_C_sf"/>
</dbReference>
<dbReference type="Gene3D" id="3.30.565.10">
    <property type="entry name" value="Histidine kinase-like ATPase, C-terminal domain"/>
    <property type="match status" value="1"/>
</dbReference>
<evidence type="ECO:0000313" key="6">
    <source>
        <dbReference type="Proteomes" id="UP000769766"/>
    </source>
</evidence>
<dbReference type="Proteomes" id="UP000769766">
    <property type="component" value="Unassembled WGS sequence"/>
</dbReference>
<evidence type="ECO:0000256" key="2">
    <source>
        <dbReference type="ARBA" id="ARBA00012438"/>
    </source>
</evidence>
<dbReference type="Pfam" id="PF16927">
    <property type="entry name" value="HisKA_7TM"/>
    <property type="match status" value="1"/>
</dbReference>
<dbReference type="Gene3D" id="3.30.450.40">
    <property type="match status" value="1"/>
</dbReference>
<dbReference type="EMBL" id="JACPRF010000329">
    <property type="protein sequence ID" value="MBI2877339.1"/>
    <property type="molecule type" value="Genomic_DNA"/>
</dbReference>
<dbReference type="InterPro" id="IPR004358">
    <property type="entry name" value="Sig_transdc_His_kin-like_C"/>
</dbReference>
<dbReference type="GO" id="GO:0004673">
    <property type="term" value="F:protein histidine kinase activity"/>
    <property type="evidence" value="ECO:0007669"/>
    <property type="project" value="UniProtKB-EC"/>
</dbReference>
<feature type="transmembrane region" description="Helical" evidence="3">
    <location>
        <begin position="6"/>
        <end position="26"/>
    </location>
</feature>
<accession>A0A932CQB4</accession>
<dbReference type="InterPro" id="IPR031621">
    <property type="entry name" value="HisKA_7TM"/>
</dbReference>
<keyword evidence="5" id="KW-0808">Transferase</keyword>
<dbReference type="SMART" id="SM00387">
    <property type="entry name" value="HATPase_c"/>
    <property type="match status" value="1"/>
</dbReference>
<protein>
    <recommendedName>
        <fullName evidence="2">histidine kinase</fullName>
        <ecNumber evidence="2">2.7.13.3</ecNumber>
    </recommendedName>
</protein>
<reference evidence="5" key="1">
    <citation type="submission" date="2020-07" db="EMBL/GenBank/DDBJ databases">
        <title>Huge and variable diversity of episymbiotic CPR bacteria and DPANN archaea in groundwater ecosystems.</title>
        <authorList>
            <person name="He C.Y."/>
            <person name="Keren R."/>
            <person name="Whittaker M."/>
            <person name="Farag I.F."/>
            <person name="Doudna J."/>
            <person name="Cate J.H.D."/>
            <person name="Banfield J.F."/>
        </authorList>
    </citation>
    <scope>NUCLEOTIDE SEQUENCE</scope>
    <source>
        <strain evidence="5">NC_groundwater_672_Ag_B-0.1um_62_36</strain>
    </source>
</reference>
<name>A0A932CQB4_UNCTE</name>
<feature type="transmembrane region" description="Helical" evidence="3">
    <location>
        <begin position="136"/>
        <end position="158"/>
    </location>
</feature>
<feature type="transmembrane region" description="Helical" evidence="3">
    <location>
        <begin position="98"/>
        <end position="116"/>
    </location>
</feature>
<keyword evidence="3" id="KW-0472">Membrane</keyword>
<dbReference type="NCBIfam" id="TIGR02916">
    <property type="entry name" value="PEP_his_kin"/>
    <property type="match status" value="1"/>
</dbReference>
<dbReference type="InterPro" id="IPR005467">
    <property type="entry name" value="His_kinase_dom"/>
</dbReference>
<proteinExistence type="predicted"/>
<dbReference type="InterPro" id="IPR003018">
    <property type="entry name" value="GAF"/>
</dbReference>
<dbReference type="InterPro" id="IPR029016">
    <property type="entry name" value="GAF-like_dom_sf"/>
</dbReference>
<dbReference type="InterPro" id="IPR014265">
    <property type="entry name" value="XrtA/PrsK"/>
</dbReference>
<keyword evidence="5" id="KW-0418">Kinase</keyword>
<dbReference type="PANTHER" id="PTHR43065">
    <property type="entry name" value="SENSOR HISTIDINE KINASE"/>
    <property type="match status" value="1"/>
</dbReference>
<dbReference type="SUPFAM" id="SSF55781">
    <property type="entry name" value="GAF domain-like"/>
    <property type="match status" value="1"/>
</dbReference>
<dbReference type="InterPro" id="IPR003594">
    <property type="entry name" value="HATPase_dom"/>
</dbReference>
<dbReference type="PANTHER" id="PTHR43065:SF51">
    <property type="entry name" value="HISTIDINE KINASE"/>
    <property type="match status" value="1"/>
</dbReference>
<dbReference type="SUPFAM" id="SSF55874">
    <property type="entry name" value="ATPase domain of HSP90 chaperone/DNA topoisomerase II/histidine kinase"/>
    <property type="match status" value="1"/>
</dbReference>
<comment type="caution">
    <text evidence="5">The sequence shown here is derived from an EMBL/GenBank/DDBJ whole genome shotgun (WGS) entry which is preliminary data.</text>
</comment>
<gene>
    <name evidence="5" type="primary">prsK</name>
    <name evidence="5" type="ORF">HYY20_10700</name>
</gene>
<feature type="transmembrane region" description="Helical" evidence="3">
    <location>
        <begin position="212"/>
        <end position="231"/>
    </location>
</feature>
<dbReference type="Pfam" id="PF13185">
    <property type="entry name" value="GAF_2"/>
    <property type="match status" value="1"/>
</dbReference>
<comment type="catalytic activity">
    <reaction evidence="1">
        <text>ATP + protein L-histidine = ADP + protein N-phospho-L-histidine.</text>
        <dbReference type="EC" id="2.7.13.3"/>
    </reaction>
</comment>
<feature type="transmembrane region" description="Helical" evidence="3">
    <location>
        <begin position="243"/>
        <end position="265"/>
    </location>
</feature>
<sequence length="704" mass="78244">MRLIAFPSLLSALISLAMALFVLVRVPRRLSHWAFILGLLSLFVLEMGNFWVLQSGAPQEILFWKRISLVGEIFLPASWLLFSLVLARSNHRAGLDRWRWVLGVVFLTSLGFLGLTPADDFLREPQPDPGSLGLDAIPLGRAGYLFYQFFLLGAVLILANLEHTLRSLVEPRRSQVKLLLLGVGGLFAFSIYLSGQALLYSQLRLSDLPLASSVHLVCLGMVIVSLARYGLLQAEVFVSRQVVYHTLTFLIAGGYLLAVGLLAQGLRSLGEGLAPDMGPFLVFLASLGLVAFFLSARYQSRIRVFIGTHFYRNKYDYRSLWQRFTERLGPTLSVEEILSLAKGLLLETLGIQRIHFWLYDHPRKRFCLMHPRNLPPRTGGGGLKEGNGLVQYLFQVNRPVTQEELRENPALRPIWEENCALLESLESSAWVPLVAGERKIGLMTLGKGASGKGFDHEDCELLKALSVPISHHLLAARLAEELIATKQVETFSRLAAFVLHDLKNFTSSLSLVVQNARASWEEPDFRQDALGTISNIAARMKGLIDRLSVSSVTGLQRRPVDLNALISETLQRLNGARKIAFLPSDRPLPLAEVDGDEIQKVILNLVLNAHEAILDQGKVTIRTEAQNGWVTFAVTDEGCGIPEEVMADSLFLPFKTTKDQGTGIGLYQCKRVIEAHQGEIEVESQPGRGSTFRVKLPVMKVTRN</sequence>
<feature type="domain" description="Histidine kinase" evidence="4">
    <location>
        <begin position="497"/>
        <end position="700"/>
    </location>
</feature>
<organism evidence="5 6">
    <name type="scientific">Tectimicrobiota bacterium</name>
    <dbReference type="NCBI Taxonomy" id="2528274"/>
    <lineage>
        <taxon>Bacteria</taxon>
        <taxon>Pseudomonadati</taxon>
        <taxon>Nitrospinota/Tectimicrobiota group</taxon>
        <taxon>Candidatus Tectimicrobiota</taxon>
    </lineage>
</organism>
<keyword evidence="3" id="KW-0812">Transmembrane</keyword>
<dbReference type="EC" id="2.7.13.3" evidence="2"/>
<evidence type="ECO:0000259" key="4">
    <source>
        <dbReference type="PROSITE" id="PS50109"/>
    </source>
</evidence>
<dbReference type="Pfam" id="PF02518">
    <property type="entry name" value="HATPase_c"/>
    <property type="match status" value="1"/>
</dbReference>
<keyword evidence="3" id="KW-1133">Transmembrane helix</keyword>